<sequence length="129" mass="14305">MNSTRRLGGAKSLFFGPLETATSLPLSGRAPHPRVRFAFPPFPARMERYLFAFTWKTLPDPAKAPAERAQAQHLLAGPHLEQVLLATDRSRGWLVVRAPTEQAAAAVLATLPFFPHMQLAVKPLEIHYP</sequence>
<name>A0A7Y7PR07_9BACT</name>
<reference evidence="2 3" key="1">
    <citation type="submission" date="2020-05" db="EMBL/GenBank/DDBJ databases">
        <title>Hymenobacter terrestris sp. nov. and Hymenobacter lapidiphilus sp. nov., isolated from regoliths in Antarctica.</title>
        <authorList>
            <person name="Sedlacek I."/>
            <person name="Pantucek R."/>
            <person name="Zeman M."/>
            <person name="Holochova P."/>
            <person name="Kralova S."/>
            <person name="Stankova E."/>
            <person name="Sedo O."/>
            <person name="Micenkova L."/>
            <person name="Svec P."/>
            <person name="Gupta V."/>
            <person name="Sood U."/>
            <person name="Korpole U.S."/>
            <person name="Lal R."/>
        </authorList>
    </citation>
    <scope>NUCLEOTIDE SEQUENCE [LARGE SCALE GENOMIC DNA]</scope>
    <source>
        <strain evidence="2 3">P5342</strain>
    </source>
</reference>
<dbReference type="RefSeq" id="WP_176909136.1">
    <property type="nucleotide sequence ID" value="NZ_JABKAU010000026.1"/>
</dbReference>
<organism evidence="2 3">
    <name type="scientific">Hymenobacter lapidiphilus</name>
    <dbReference type="NCBI Taxonomy" id="2608003"/>
    <lineage>
        <taxon>Bacteria</taxon>
        <taxon>Pseudomonadati</taxon>
        <taxon>Bacteroidota</taxon>
        <taxon>Cytophagia</taxon>
        <taxon>Cytophagales</taxon>
        <taxon>Hymenobacteraceae</taxon>
        <taxon>Hymenobacter</taxon>
    </lineage>
</organism>
<comment type="caution">
    <text evidence="2">The sequence shown here is derived from an EMBL/GenBank/DDBJ whole genome shotgun (WGS) entry which is preliminary data.</text>
</comment>
<dbReference type="InterPro" id="IPR026029">
    <property type="entry name" value="MLI_dom"/>
</dbReference>
<keyword evidence="3" id="KW-1185">Reference proteome</keyword>
<protein>
    <recommendedName>
        <fullName evidence="1">Muconolactone isomerase domain-containing protein</fullName>
    </recommendedName>
</protein>
<feature type="domain" description="Muconolactone isomerase" evidence="1">
    <location>
        <begin position="66"/>
        <end position="127"/>
    </location>
</feature>
<gene>
    <name evidence="2" type="ORF">HW554_13625</name>
</gene>
<evidence type="ECO:0000259" key="1">
    <source>
        <dbReference type="Pfam" id="PF02426"/>
    </source>
</evidence>
<dbReference type="Proteomes" id="UP000565521">
    <property type="component" value="Unassembled WGS sequence"/>
</dbReference>
<dbReference type="EMBL" id="JABKAU010000026">
    <property type="protein sequence ID" value="NVO32254.1"/>
    <property type="molecule type" value="Genomic_DNA"/>
</dbReference>
<accession>A0A7Y7PR07</accession>
<dbReference type="AlphaFoldDB" id="A0A7Y7PR07"/>
<dbReference type="Pfam" id="PF02426">
    <property type="entry name" value="MIase"/>
    <property type="match status" value="1"/>
</dbReference>
<proteinExistence type="predicted"/>
<evidence type="ECO:0000313" key="2">
    <source>
        <dbReference type="EMBL" id="NVO32254.1"/>
    </source>
</evidence>
<evidence type="ECO:0000313" key="3">
    <source>
        <dbReference type="Proteomes" id="UP000565521"/>
    </source>
</evidence>
<dbReference type="Gene3D" id="3.30.70.1060">
    <property type="entry name" value="Dimeric alpha+beta barrel"/>
    <property type="match status" value="1"/>
</dbReference>